<dbReference type="SUPFAM" id="SSF56112">
    <property type="entry name" value="Protein kinase-like (PK-like)"/>
    <property type="match status" value="1"/>
</dbReference>
<keyword evidence="6 7" id="KW-0067">ATP-binding</keyword>
<dbReference type="Gene3D" id="3.30.200.20">
    <property type="entry name" value="Phosphorylase Kinase, domain 1"/>
    <property type="match status" value="1"/>
</dbReference>
<organism evidence="10 11">
    <name type="scientific">Streptomyces liliifuscus</name>
    <dbReference type="NCBI Taxonomy" id="2797636"/>
    <lineage>
        <taxon>Bacteria</taxon>
        <taxon>Bacillati</taxon>
        <taxon>Actinomycetota</taxon>
        <taxon>Actinomycetes</taxon>
        <taxon>Kitasatosporales</taxon>
        <taxon>Streptomycetaceae</taxon>
        <taxon>Streptomyces</taxon>
    </lineage>
</organism>
<dbReference type="Gene3D" id="1.10.510.10">
    <property type="entry name" value="Transferase(Phosphotransferase) domain 1"/>
    <property type="match status" value="1"/>
</dbReference>
<evidence type="ECO:0000256" key="7">
    <source>
        <dbReference type="PROSITE-ProRule" id="PRU10141"/>
    </source>
</evidence>
<dbReference type="PANTHER" id="PTHR43289">
    <property type="entry name" value="MITOGEN-ACTIVATED PROTEIN KINASE KINASE KINASE 20-RELATED"/>
    <property type="match status" value="1"/>
</dbReference>
<feature type="compositionally biased region" description="Basic and acidic residues" evidence="8">
    <location>
        <begin position="306"/>
        <end position="319"/>
    </location>
</feature>
<dbReference type="InterPro" id="IPR028082">
    <property type="entry name" value="Peripla_BP_I"/>
</dbReference>
<dbReference type="Proteomes" id="UP000595636">
    <property type="component" value="Chromosome"/>
</dbReference>
<evidence type="ECO:0000256" key="4">
    <source>
        <dbReference type="ARBA" id="ARBA00022741"/>
    </source>
</evidence>
<gene>
    <name evidence="10" type="ORF">JEQ17_29290</name>
</gene>
<dbReference type="EMBL" id="CP066831">
    <property type="protein sequence ID" value="QQM46987.1"/>
    <property type="molecule type" value="Genomic_DNA"/>
</dbReference>
<evidence type="ECO:0000256" key="6">
    <source>
        <dbReference type="ARBA" id="ARBA00022840"/>
    </source>
</evidence>
<keyword evidence="11" id="KW-1185">Reference proteome</keyword>
<evidence type="ECO:0000256" key="1">
    <source>
        <dbReference type="ARBA" id="ARBA00010062"/>
    </source>
</evidence>
<dbReference type="InterPro" id="IPR000719">
    <property type="entry name" value="Prot_kinase_dom"/>
</dbReference>
<dbReference type="SUPFAM" id="SSF53822">
    <property type="entry name" value="Periplasmic binding protein-like I"/>
    <property type="match status" value="1"/>
</dbReference>
<keyword evidence="2" id="KW-0808">Transferase</keyword>
<feature type="compositionally biased region" description="Acidic residues" evidence="8">
    <location>
        <begin position="267"/>
        <end position="276"/>
    </location>
</feature>
<evidence type="ECO:0000313" key="10">
    <source>
        <dbReference type="EMBL" id="QQM46987.1"/>
    </source>
</evidence>
<feature type="domain" description="Protein kinase" evidence="9">
    <location>
        <begin position="15"/>
        <end position="265"/>
    </location>
</feature>
<dbReference type="InterPro" id="IPR008271">
    <property type="entry name" value="Ser/Thr_kinase_AS"/>
</dbReference>
<dbReference type="PROSITE" id="PS00107">
    <property type="entry name" value="PROTEIN_KINASE_ATP"/>
    <property type="match status" value="1"/>
</dbReference>
<dbReference type="AlphaFoldDB" id="A0A7T7L5S1"/>
<dbReference type="InterPro" id="IPR028081">
    <property type="entry name" value="Leu-bd"/>
</dbReference>
<dbReference type="PROSITE" id="PS50011">
    <property type="entry name" value="PROTEIN_KINASE_DOM"/>
    <property type="match status" value="1"/>
</dbReference>
<comment type="similarity">
    <text evidence="1">Belongs to the leucine-binding protein family.</text>
</comment>
<proteinExistence type="inferred from homology"/>
<dbReference type="GO" id="GO:0005524">
    <property type="term" value="F:ATP binding"/>
    <property type="evidence" value="ECO:0007669"/>
    <property type="project" value="UniProtKB-UniRule"/>
</dbReference>
<dbReference type="GO" id="GO:0004674">
    <property type="term" value="F:protein serine/threonine kinase activity"/>
    <property type="evidence" value="ECO:0007669"/>
    <property type="project" value="TreeGrafter"/>
</dbReference>
<evidence type="ECO:0000256" key="2">
    <source>
        <dbReference type="ARBA" id="ARBA00022679"/>
    </source>
</evidence>
<evidence type="ECO:0000256" key="8">
    <source>
        <dbReference type="SAM" id="MobiDB-lite"/>
    </source>
</evidence>
<evidence type="ECO:0000256" key="5">
    <source>
        <dbReference type="ARBA" id="ARBA00022777"/>
    </source>
</evidence>
<reference evidence="10 11" key="1">
    <citation type="submission" date="2020-12" db="EMBL/GenBank/DDBJ databases">
        <title>A novel species.</title>
        <authorList>
            <person name="Li K."/>
        </authorList>
    </citation>
    <scope>NUCLEOTIDE SEQUENCE [LARGE SCALE GENOMIC DNA]</scope>
    <source>
        <strain evidence="10 11">ZYC-3</strain>
    </source>
</reference>
<dbReference type="Gene3D" id="3.40.50.2300">
    <property type="match status" value="2"/>
</dbReference>
<dbReference type="SMART" id="SM00220">
    <property type="entry name" value="S_TKc"/>
    <property type="match status" value="1"/>
</dbReference>
<keyword evidence="3" id="KW-0732">Signal</keyword>
<dbReference type="InterPro" id="IPR017441">
    <property type="entry name" value="Protein_kinase_ATP_BS"/>
</dbReference>
<dbReference type="RefSeq" id="WP_200401780.1">
    <property type="nucleotide sequence ID" value="NZ_CP066831.1"/>
</dbReference>
<feature type="compositionally biased region" description="Basic and acidic residues" evidence="8">
    <location>
        <begin position="383"/>
        <end position="392"/>
    </location>
</feature>
<dbReference type="InterPro" id="IPR011009">
    <property type="entry name" value="Kinase-like_dom_sf"/>
</dbReference>
<evidence type="ECO:0000313" key="11">
    <source>
        <dbReference type="Proteomes" id="UP000595636"/>
    </source>
</evidence>
<dbReference type="Pfam" id="PF00069">
    <property type="entry name" value="Pkinase"/>
    <property type="match status" value="1"/>
</dbReference>
<evidence type="ECO:0000256" key="3">
    <source>
        <dbReference type="ARBA" id="ARBA00022729"/>
    </source>
</evidence>
<protein>
    <submittedName>
        <fullName evidence="10">ABC transporter substrate-binding protein</fullName>
    </submittedName>
</protein>
<dbReference type="PROSITE" id="PS00108">
    <property type="entry name" value="PROTEIN_KINASE_ST"/>
    <property type="match status" value="1"/>
</dbReference>
<dbReference type="KEGG" id="slf:JEQ17_29290"/>
<feature type="region of interest" description="Disordered" evidence="8">
    <location>
        <begin position="263"/>
        <end position="395"/>
    </location>
</feature>
<feature type="compositionally biased region" description="Gly residues" evidence="8">
    <location>
        <begin position="323"/>
        <end position="378"/>
    </location>
</feature>
<evidence type="ECO:0000259" key="9">
    <source>
        <dbReference type="PROSITE" id="PS50011"/>
    </source>
</evidence>
<accession>A0A7T7L5S1</accession>
<keyword evidence="5" id="KW-0418">Kinase</keyword>
<name>A0A7T7L5S1_9ACTN</name>
<dbReference type="PANTHER" id="PTHR43289:SF34">
    <property type="entry name" value="SERINE_THREONINE-PROTEIN KINASE YBDM-RELATED"/>
    <property type="match status" value="1"/>
</dbReference>
<feature type="binding site" evidence="7">
    <location>
        <position position="43"/>
    </location>
    <ligand>
        <name>ATP</name>
        <dbReference type="ChEBI" id="CHEBI:30616"/>
    </ligand>
</feature>
<dbReference type="Pfam" id="PF13458">
    <property type="entry name" value="Peripla_BP_6"/>
    <property type="match status" value="1"/>
</dbReference>
<dbReference type="CDD" id="cd14014">
    <property type="entry name" value="STKc_PknB_like"/>
    <property type="match status" value="1"/>
</dbReference>
<keyword evidence="4 7" id="KW-0547">Nucleotide-binding</keyword>
<sequence>MRALKPGDPTFVGGYRLLGRLGAGGMGVVYLARSTGGALVALKVIRAEYAADHDFRARFRREAEAASGLTGQWVTPVTAAEPAAREPWLATAFVPGPSLSEAVTLYGPLPERTVRFLGARLAEALTEVHAAGLVHRDVKPGNILLALDGPRLIDFGIARSTGATALTASDVVIGSPGYLSPEQARGQGRDIGPPSDVFSLGCVLAYAATGRRPFGTGTAAAVIFRTVHEEPDLDAVPWTLVPLLTGCLAKDPAARPTAQEVRAALAGEDDGEDDSAGEGVGVGDAAGEGEGDSAGERAGGPAGGQEGEREGDPAGERESGPAGERGAGLEAGRGAGGGAGREGGGSAGRGAGREGGGSAGRGAGREGGGSAGRGAGGKGGRKGGGEAGREADWLPPSLPRLIAERSSAVLALPDPGPTTLVQSQEPPAVSRRRLLTLGSAAAVVLTGGGLAAWAAARSTSGGDDATRSAPLPRYVIGLHADLSGPDKAIGLAQERGARLAVADFNSRSRDGRAFDLTLKVLDDAGEAKRAAEVAGKFVADHDVYAVLGPTGSAAAEASATRYQKALLPLVTVSSPAELESQSSSRGYFQLRPDENALSTPFIHYLTHTEESRRTALVDDRASSRTSWQIVKDLTAFPPSRGTTTTHVVPADSEDFDTVAAAVLAADAQAVVYAGASPHRAARCARALREAGFRGTRMAPEPVLQSAFLTEAGPAAEGWVITTTYVDPAELPGAARFVAAYKKRFGVRTVEHFAVEAYDALLFVAQGLRELGSVEPERGAMVRRLRRTTHKGLAKTIEFDPVTKEFRWVNGLFLHRVENGVPHFLGRYDQLKKS</sequence>